<evidence type="ECO:0000256" key="2">
    <source>
        <dbReference type="ARBA" id="ARBA00006911"/>
    </source>
</evidence>
<keyword evidence="9" id="KW-0539">Nucleus</keyword>
<dbReference type="GO" id="GO:0003700">
    <property type="term" value="F:DNA-binding transcription factor activity"/>
    <property type="evidence" value="ECO:0007669"/>
    <property type="project" value="InterPro"/>
</dbReference>
<dbReference type="GO" id="GO:0045893">
    <property type="term" value="P:positive regulation of DNA-templated transcription"/>
    <property type="evidence" value="ECO:0007669"/>
    <property type="project" value="TreeGrafter"/>
</dbReference>
<keyword evidence="12" id="KW-1185">Reference proteome</keyword>
<evidence type="ECO:0000256" key="8">
    <source>
        <dbReference type="ARBA" id="ARBA00023159"/>
    </source>
</evidence>
<dbReference type="PANTHER" id="PTHR31604">
    <property type="entry name" value="PROTEIN LATERAL ROOT PRIMORDIUM 1"/>
    <property type="match status" value="1"/>
</dbReference>
<comment type="subcellular location">
    <subcellularLocation>
        <location evidence="1">Nucleus</location>
    </subcellularLocation>
</comment>
<dbReference type="GO" id="GO:0003677">
    <property type="term" value="F:DNA binding"/>
    <property type="evidence" value="ECO:0007669"/>
    <property type="project" value="UniProtKB-KW"/>
</dbReference>
<dbReference type="OrthoDB" id="692274at2759"/>
<dbReference type="OMA" id="MITSHFT"/>
<dbReference type="NCBIfam" id="TIGR01623">
    <property type="entry name" value="put_zinc_LRP1"/>
    <property type="match status" value="1"/>
</dbReference>
<keyword evidence="6" id="KW-0073">Auxin biosynthesis</keyword>
<gene>
    <name evidence="11" type="ORF">RchiOBHm_Chr6g0266901</name>
</gene>
<evidence type="ECO:0000256" key="6">
    <source>
        <dbReference type="ARBA" id="ARBA00023070"/>
    </source>
</evidence>
<keyword evidence="10" id="KW-0927">Auxin signaling pathway</keyword>
<comment type="caution">
    <text evidence="11">The sequence shown here is derived from an EMBL/GenBank/DDBJ whole genome shotgun (WGS) entry which is preliminary data.</text>
</comment>
<keyword evidence="7" id="KW-0238">DNA-binding</keyword>
<reference evidence="11 12" key="1">
    <citation type="journal article" date="2018" name="Nat. Genet.">
        <title>The Rosa genome provides new insights in the design of modern roses.</title>
        <authorList>
            <person name="Bendahmane M."/>
        </authorList>
    </citation>
    <scope>NUCLEOTIDE SEQUENCE [LARGE SCALE GENOMIC DNA]</scope>
    <source>
        <strain evidence="12">cv. Old Blush</strain>
    </source>
</reference>
<dbReference type="GO" id="GO:0005634">
    <property type="term" value="C:nucleus"/>
    <property type="evidence" value="ECO:0007669"/>
    <property type="project" value="UniProtKB-SubCell"/>
</dbReference>
<evidence type="ECO:0000256" key="7">
    <source>
        <dbReference type="ARBA" id="ARBA00023125"/>
    </source>
</evidence>
<dbReference type="GO" id="GO:0009851">
    <property type="term" value="P:auxin biosynthetic process"/>
    <property type="evidence" value="ECO:0007669"/>
    <property type="project" value="UniProtKB-KW"/>
</dbReference>
<sequence length="197" mass="22364">MGSRSRCEDCGNKAKKECVYMRCRTCCKNKGFRCQTHVKSTWVPLCKRSLLHEQQHPNDDHHRQQQLAIDQGHIFINPDKKLRQHNPSSSCAGLDRDHQEANFPAEVTTMAKFQGIRVSSMDDMVDLDQHAYQTSVIIGGHVFRGILHDQGPAVHQMNYYTSASAADQPHHPPSYQLINPFNAFMPAGTQFFQNLSS</sequence>
<dbReference type="EMBL" id="PDCK01000044">
    <property type="protein sequence ID" value="PRQ23938.1"/>
    <property type="molecule type" value="Genomic_DNA"/>
</dbReference>
<dbReference type="InterPro" id="IPR006511">
    <property type="entry name" value="SHI_C"/>
</dbReference>
<dbReference type="PANTHER" id="PTHR31604:SF16">
    <property type="entry name" value="PROTEIN SHI RELATED SEQUENCE 3"/>
    <property type="match status" value="1"/>
</dbReference>
<evidence type="ECO:0000256" key="1">
    <source>
        <dbReference type="ARBA" id="ARBA00004123"/>
    </source>
</evidence>
<organism evidence="11 12">
    <name type="scientific">Rosa chinensis</name>
    <name type="common">China rose</name>
    <dbReference type="NCBI Taxonomy" id="74649"/>
    <lineage>
        <taxon>Eukaryota</taxon>
        <taxon>Viridiplantae</taxon>
        <taxon>Streptophyta</taxon>
        <taxon>Embryophyta</taxon>
        <taxon>Tracheophyta</taxon>
        <taxon>Spermatophyta</taxon>
        <taxon>Magnoliopsida</taxon>
        <taxon>eudicotyledons</taxon>
        <taxon>Gunneridae</taxon>
        <taxon>Pentapetalae</taxon>
        <taxon>rosids</taxon>
        <taxon>fabids</taxon>
        <taxon>Rosales</taxon>
        <taxon>Rosaceae</taxon>
        <taxon>Rosoideae</taxon>
        <taxon>Rosoideae incertae sedis</taxon>
        <taxon>Rosa</taxon>
    </lineage>
</organism>
<evidence type="ECO:0000313" key="12">
    <source>
        <dbReference type="Proteomes" id="UP000238479"/>
    </source>
</evidence>
<evidence type="ECO:0000256" key="3">
    <source>
        <dbReference type="ARBA" id="ARBA00022473"/>
    </source>
</evidence>
<evidence type="ECO:0000256" key="4">
    <source>
        <dbReference type="ARBA" id="ARBA00022723"/>
    </source>
</evidence>
<proteinExistence type="inferred from homology"/>
<evidence type="ECO:0000256" key="10">
    <source>
        <dbReference type="ARBA" id="ARBA00023294"/>
    </source>
</evidence>
<dbReference type="AlphaFoldDB" id="A0A2P6PPR9"/>
<keyword evidence="3" id="KW-0217">Developmental protein</keyword>
<keyword evidence="5" id="KW-0862">Zinc</keyword>
<name>A0A2P6PPR9_ROSCH</name>
<dbReference type="NCBIfam" id="TIGR01624">
    <property type="entry name" value="LRP1_Cterm"/>
    <property type="match status" value="1"/>
</dbReference>
<dbReference type="InterPro" id="IPR006510">
    <property type="entry name" value="Znf_LRP1"/>
</dbReference>
<dbReference type="Proteomes" id="UP000238479">
    <property type="component" value="Chromosome 6"/>
</dbReference>
<dbReference type="InterPro" id="IPR007818">
    <property type="entry name" value="SHI"/>
</dbReference>
<evidence type="ECO:0000256" key="5">
    <source>
        <dbReference type="ARBA" id="ARBA00022833"/>
    </source>
</evidence>
<dbReference type="STRING" id="74649.A0A2P6PPR9"/>
<accession>A0A2P6PPR9</accession>
<comment type="similarity">
    <text evidence="2">Belongs to the SHI protein family.</text>
</comment>
<dbReference type="GO" id="GO:0009734">
    <property type="term" value="P:auxin-activated signaling pathway"/>
    <property type="evidence" value="ECO:0007669"/>
    <property type="project" value="UniProtKB-KW"/>
</dbReference>
<dbReference type="Pfam" id="PF05142">
    <property type="entry name" value="DUF702"/>
    <property type="match status" value="1"/>
</dbReference>
<keyword evidence="8" id="KW-0010">Activator</keyword>
<dbReference type="Gramene" id="PRQ23938">
    <property type="protein sequence ID" value="PRQ23938"/>
    <property type="gene ID" value="RchiOBHm_Chr6g0266901"/>
</dbReference>
<protein>
    <submittedName>
        <fullName evidence="11">Putative transcription factor STY-LRP1 family</fullName>
    </submittedName>
</protein>
<keyword evidence="4" id="KW-0479">Metal-binding</keyword>
<evidence type="ECO:0000313" key="11">
    <source>
        <dbReference type="EMBL" id="PRQ23938.1"/>
    </source>
</evidence>
<dbReference type="GO" id="GO:0046872">
    <property type="term" value="F:metal ion binding"/>
    <property type="evidence" value="ECO:0007669"/>
    <property type="project" value="UniProtKB-KW"/>
</dbReference>
<evidence type="ECO:0000256" key="9">
    <source>
        <dbReference type="ARBA" id="ARBA00023242"/>
    </source>
</evidence>